<accession>A0ABP5YUD2</accession>
<evidence type="ECO:0000313" key="1">
    <source>
        <dbReference type="EMBL" id="GAA2485443.1"/>
    </source>
</evidence>
<evidence type="ECO:0000313" key="2">
    <source>
        <dbReference type="Proteomes" id="UP001501721"/>
    </source>
</evidence>
<dbReference type="Proteomes" id="UP001501721">
    <property type="component" value="Unassembled WGS sequence"/>
</dbReference>
<name>A0ABP5YUD2_9ACTN</name>
<proteinExistence type="predicted"/>
<dbReference type="EMBL" id="BAAATL010000014">
    <property type="protein sequence ID" value="GAA2485443.1"/>
    <property type="molecule type" value="Genomic_DNA"/>
</dbReference>
<evidence type="ECO:0008006" key="3">
    <source>
        <dbReference type="Google" id="ProtNLM"/>
    </source>
</evidence>
<organism evidence="1 2">
    <name type="scientific">Streptomyces graminearus</name>
    <dbReference type="NCBI Taxonomy" id="284030"/>
    <lineage>
        <taxon>Bacteria</taxon>
        <taxon>Bacillati</taxon>
        <taxon>Actinomycetota</taxon>
        <taxon>Actinomycetes</taxon>
        <taxon>Kitasatosporales</taxon>
        <taxon>Streptomycetaceae</taxon>
        <taxon>Streptomyces</taxon>
    </lineage>
</organism>
<keyword evidence="2" id="KW-1185">Reference proteome</keyword>
<gene>
    <name evidence="1" type="ORF">GCM10010422_33920</name>
</gene>
<protein>
    <recommendedName>
        <fullName evidence="3">Transposase</fullName>
    </recommendedName>
</protein>
<sequence length="44" mass="4712">MWMPAAGAADEAGTYDRRVHMIDTNDIGVLLGLDVGRANATPLR</sequence>
<comment type="caution">
    <text evidence="1">The sequence shown here is derived from an EMBL/GenBank/DDBJ whole genome shotgun (WGS) entry which is preliminary data.</text>
</comment>
<reference evidence="2" key="1">
    <citation type="journal article" date="2019" name="Int. J. Syst. Evol. Microbiol.">
        <title>The Global Catalogue of Microorganisms (GCM) 10K type strain sequencing project: providing services to taxonomists for standard genome sequencing and annotation.</title>
        <authorList>
            <consortium name="The Broad Institute Genomics Platform"/>
            <consortium name="The Broad Institute Genome Sequencing Center for Infectious Disease"/>
            <person name="Wu L."/>
            <person name="Ma J."/>
        </authorList>
    </citation>
    <scope>NUCLEOTIDE SEQUENCE [LARGE SCALE GENOMIC DNA]</scope>
    <source>
        <strain evidence="2">JCM 6923</strain>
    </source>
</reference>